<dbReference type="PANTHER" id="PTHR24223:SF443">
    <property type="entry name" value="MULTIDRUG-RESISTANCE LIKE PROTEIN 1, ISOFORM I"/>
    <property type="match status" value="1"/>
</dbReference>
<feature type="domain" description="ABC transmembrane type-1" evidence="12">
    <location>
        <begin position="785"/>
        <end position="1025"/>
    </location>
</feature>
<organism evidence="14 15">
    <name type="scientific">Aphanomyces stellatus</name>
    <dbReference type="NCBI Taxonomy" id="120398"/>
    <lineage>
        <taxon>Eukaryota</taxon>
        <taxon>Sar</taxon>
        <taxon>Stramenopiles</taxon>
        <taxon>Oomycota</taxon>
        <taxon>Saprolegniomycetes</taxon>
        <taxon>Saprolegniales</taxon>
        <taxon>Verrucalvaceae</taxon>
        <taxon>Aphanomyces</taxon>
    </lineage>
</organism>
<dbReference type="InterPro" id="IPR003439">
    <property type="entry name" value="ABC_transporter-like_ATP-bd"/>
</dbReference>
<dbReference type="GO" id="GO:0016887">
    <property type="term" value="F:ATP hydrolysis activity"/>
    <property type="evidence" value="ECO:0007669"/>
    <property type="project" value="InterPro"/>
</dbReference>
<name>A0A485LSP7_9STRA</name>
<dbReference type="EMBL" id="VJMH01007478">
    <property type="protein sequence ID" value="KAF0682930.1"/>
    <property type="molecule type" value="Genomic_DNA"/>
</dbReference>
<evidence type="ECO:0000259" key="12">
    <source>
        <dbReference type="PROSITE" id="PS50929"/>
    </source>
</evidence>
<dbReference type="FunFam" id="3.40.50.300:FF:000163">
    <property type="entry name" value="Multidrug resistance-associated protein member 4"/>
    <property type="match status" value="1"/>
</dbReference>
<dbReference type="Proteomes" id="UP000332933">
    <property type="component" value="Unassembled WGS sequence"/>
</dbReference>
<accession>A0A485LSP7</accession>
<evidence type="ECO:0000256" key="5">
    <source>
        <dbReference type="ARBA" id="ARBA00022741"/>
    </source>
</evidence>
<sequence length="1306" mass="140829">MPTAVTSYHTFEKSPPPRPAHAAHPLDKAELPSRLVHAWPSALIALGNKQPLQADDLWPLQGANSADASAAEFEAAYYRANESILRAFFALYWKQVAQMGVMEAFTVACDLVGPVLLGVVLTMLEEKPVNLHMLLAIVGSIGLAGLARALTQSHVRLLHSVVGIQFTAALRHMLLEKALFLNSAAMITKAPADIFHLCSVDVGNMLDVVLHVHQMWLVPVQVALVIALLYMVLGAAIFVGVAVVALVLVVNAIMALLFSREQETLMQCKNARMAVLHELFGAIAVVKVHAWEEQFVANICALRGAEVASIRRFFRYIVAGITCLTCTPGVVAVAVFGSSTLLFHDTLRVASVFSALALFKTLQDPLLTLPGVVMTFVQSLVSLKRINDFLVLDEVDPTNVVTASDRAAAKYASDHIVVAIENGSFGWTSSTSPLFDHVSLRVNKGELVVVHGAVGQGKTSLFSILLGDLVKRTGTVFLGGDVAYVHQEPWLQHTTLRNNILFGRPLDRAKYQKVLEACALEPDLDTLSAGDCTNVGPHNLSPGLRARVSLARACYSDAEILLLDAPFAAVDATVQMQLFEKCIVGLLQHRTVFLVTTNDAIIASKYIDRSVLVEHGRLVATTNPVKAKPPKDRPAPSPKEKAKSAKDKATKLLAPPVPLSNRLVDWETEGSRQPPPPIMTLSKALISPKKVFHPPNKRHASFRDTHLCVDDAAAVGRVSSHVLAAIVDAGGGWLAVFFVALLIVAAQLSRVAADLWLTQWTAGTPLAAAVRLDGTAATATNGIEIYGALATLHVVFVLVFFVAVIGCANRASNRFFDRLLASVVAAPLSFFTATPIGRLLHRFGDDVSACDVEVPFCIGPLLLEGSSVVFSLLATLVFVPWASLFVLPLLYAYVAMSRVYLHPLRELQRLQKLARAPLLLHVSECLDGATTIRAYGSKHVRRIHSEHHAKIDAVGAASFACAAVTQWFSLRLQLVCTMLVVAILVALVLLHGALPPAVVGLVFTYALGLPMALEALVSLCVSLETALSAPARLHGFMTLDAEGQRESPLPTPTWPSHGAIVFENVVVQDAVDAPLDKVSFAIAGGAHVGLLGHGKSCVVQALYRMNVVVAGRILLDGVDIATVGTKTLRTRLAMIIPQSPMLFRGTLRSNLDPCAAHTDENLWRVLRQVQLHETVADMDGKLEAQVDEQGNNLSVGERQMLCLARALLQRAKVVVLDQCTTAINPDADRLLQRVMREEFAAATVLTIAHRLDSVLDCHRIMVFDRGQLVQSGAPQQLILQGSGPFYDLAMEGGHLETPPTSSSSVV</sequence>
<feature type="domain" description="ABC transporter" evidence="11">
    <location>
        <begin position="1060"/>
        <end position="1290"/>
    </location>
</feature>
<evidence type="ECO:0000256" key="2">
    <source>
        <dbReference type="ARBA" id="ARBA00022448"/>
    </source>
</evidence>
<feature type="domain" description="ABC transporter" evidence="11">
    <location>
        <begin position="418"/>
        <end position="640"/>
    </location>
</feature>
<dbReference type="CDD" id="cd18579">
    <property type="entry name" value="ABC_6TM_ABCC_D1"/>
    <property type="match status" value="1"/>
</dbReference>
<dbReference type="OrthoDB" id="6500128at2759"/>
<keyword evidence="2" id="KW-0813">Transport</keyword>
<dbReference type="CDD" id="cd18580">
    <property type="entry name" value="ABC_6TM_ABCC_D2"/>
    <property type="match status" value="1"/>
</dbReference>
<dbReference type="GO" id="GO:0005524">
    <property type="term" value="F:ATP binding"/>
    <property type="evidence" value="ECO:0007669"/>
    <property type="project" value="UniProtKB-KW"/>
</dbReference>
<keyword evidence="7 10" id="KW-1133">Transmembrane helix</keyword>
<evidence type="ECO:0000256" key="1">
    <source>
        <dbReference type="ARBA" id="ARBA00004128"/>
    </source>
</evidence>
<evidence type="ECO:0000256" key="3">
    <source>
        <dbReference type="ARBA" id="ARBA00022692"/>
    </source>
</evidence>
<feature type="compositionally biased region" description="Basic and acidic residues" evidence="9">
    <location>
        <begin position="629"/>
        <end position="647"/>
    </location>
</feature>
<dbReference type="InterPro" id="IPR044726">
    <property type="entry name" value="ABCC_6TM_D2"/>
</dbReference>
<feature type="transmembrane region" description="Helical" evidence="10">
    <location>
        <begin position="104"/>
        <end position="124"/>
    </location>
</feature>
<reference evidence="14 15" key="1">
    <citation type="submission" date="2019-03" db="EMBL/GenBank/DDBJ databases">
        <authorList>
            <person name="Gaulin E."/>
            <person name="Dumas B."/>
        </authorList>
    </citation>
    <scope>NUCLEOTIDE SEQUENCE [LARGE SCALE GENOMIC DNA]</scope>
    <source>
        <strain evidence="14">CBS 568.67</strain>
    </source>
</reference>
<evidence type="ECO:0000256" key="10">
    <source>
        <dbReference type="SAM" id="Phobius"/>
    </source>
</evidence>
<dbReference type="PROSITE" id="PS00211">
    <property type="entry name" value="ABC_TRANSPORTER_1"/>
    <property type="match status" value="1"/>
</dbReference>
<gene>
    <name evidence="14" type="primary">Aste57867_24943</name>
    <name evidence="13" type="ORF">As57867_024865</name>
    <name evidence="14" type="ORF">ASTE57867_24943</name>
</gene>
<feature type="transmembrane region" description="Helical" evidence="10">
    <location>
        <begin position="785"/>
        <end position="807"/>
    </location>
</feature>
<dbReference type="Gene3D" id="3.40.50.300">
    <property type="entry name" value="P-loop containing nucleotide triphosphate hydrolases"/>
    <property type="match status" value="2"/>
</dbReference>
<feature type="transmembrane region" description="Helical" evidence="10">
    <location>
        <begin position="239"/>
        <end position="259"/>
    </location>
</feature>
<protein>
    <submittedName>
        <fullName evidence="14">Aste57867_24943 protein</fullName>
    </submittedName>
</protein>
<dbReference type="GO" id="GO:0140359">
    <property type="term" value="F:ABC-type transporter activity"/>
    <property type="evidence" value="ECO:0007669"/>
    <property type="project" value="InterPro"/>
</dbReference>
<dbReference type="SUPFAM" id="SSF52540">
    <property type="entry name" value="P-loop containing nucleoside triphosphate hydrolases"/>
    <property type="match status" value="2"/>
</dbReference>
<dbReference type="Pfam" id="PF00664">
    <property type="entry name" value="ABC_membrane"/>
    <property type="match status" value="2"/>
</dbReference>
<feature type="transmembrane region" description="Helical" evidence="10">
    <location>
        <begin position="722"/>
        <end position="746"/>
    </location>
</feature>
<evidence type="ECO:0000313" key="13">
    <source>
        <dbReference type="EMBL" id="KAF0682930.1"/>
    </source>
</evidence>
<dbReference type="InterPro" id="IPR017871">
    <property type="entry name" value="ABC_transporter-like_CS"/>
</dbReference>
<dbReference type="EMBL" id="CAADRA010007504">
    <property type="protein sequence ID" value="VFU01574.1"/>
    <property type="molecule type" value="Genomic_DNA"/>
</dbReference>
<dbReference type="InterPro" id="IPR011527">
    <property type="entry name" value="ABC1_TM_dom"/>
</dbReference>
<feature type="region of interest" description="Disordered" evidence="9">
    <location>
        <begin position="1"/>
        <end position="24"/>
    </location>
</feature>
<reference evidence="13" key="2">
    <citation type="submission" date="2019-06" db="EMBL/GenBank/DDBJ databases">
        <title>Genomics analysis of Aphanomyces spp. identifies a new class of oomycete effector associated with host adaptation.</title>
        <authorList>
            <person name="Gaulin E."/>
        </authorList>
    </citation>
    <scope>NUCLEOTIDE SEQUENCE</scope>
    <source>
        <strain evidence="13">CBS 578.67</strain>
    </source>
</reference>
<dbReference type="PROSITE" id="PS50893">
    <property type="entry name" value="ABC_TRANSPORTER_2"/>
    <property type="match status" value="2"/>
</dbReference>
<dbReference type="InterPro" id="IPR044746">
    <property type="entry name" value="ABCC_6TM_D1"/>
</dbReference>
<dbReference type="InterPro" id="IPR036640">
    <property type="entry name" value="ABC1_TM_sf"/>
</dbReference>
<feature type="transmembrane region" description="Helical" evidence="10">
    <location>
        <begin position="215"/>
        <end position="233"/>
    </location>
</feature>
<feature type="transmembrane region" description="Helical" evidence="10">
    <location>
        <begin position="974"/>
        <end position="994"/>
    </location>
</feature>
<dbReference type="FunFam" id="1.20.1560.10:FF:000013">
    <property type="entry name" value="ABC transporter C family member 2"/>
    <property type="match status" value="1"/>
</dbReference>
<keyword evidence="5" id="KW-0547">Nucleotide-binding</keyword>
<dbReference type="InterPro" id="IPR003593">
    <property type="entry name" value="AAA+_ATPase"/>
</dbReference>
<evidence type="ECO:0000256" key="4">
    <source>
        <dbReference type="ARBA" id="ARBA00022737"/>
    </source>
</evidence>
<evidence type="ECO:0000313" key="14">
    <source>
        <dbReference type="EMBL" id="VFU01574.1"/>
    </source>
</evidence>
<dbReference type="PROSITE" id="PS50929">
    <property type="entry name" value="ABC_TM1F"/>
    <property type="match status" value="2"/>
</dbReference>
<evidence type="ECO:0000256" key="9">
    <source>
        <dbReference type="SAM" id="MobiDB-lite"/>
    </source>
</evidence>
<feature type="transmembrane region" description="Helical" evidence="10">
    <location>
        <begin position="313"/>
        <end position="335"/>
    </location>
</feature>
<comment type="subcellular location">
    <subcellularLocation>
        <location evidence="1">Vacuole membrane</location>
        <topology evidence="1">Multi-pass membrane protein</topology>
    </subcellularLocation>
</comment>
<keyword evidence="6" id="KW-0067">ATP-binding</keyword>
<dbReference type="CDD" id="cd03244">
    <property type="entry name" value="ABCC_MRP_domain2"/>
    <property type="match status" value="1"/>
</dbReference>
<dbReference type="InterPro" id="IPR027417">
    <property type="entry name" value="P-loop_NTPase"/>
</dbReference>
<proteinExistence type="predicted"/>
<dbReference type="Pfam" id="PF00005">
    <property type="entry name" value="ABC_tran"/>
    <property type="match status" value="2"/>
</dbReference>
<evidence type="ECO:0000256" key="8">
    <source>
        <dbReference type="ARBA" id="ARBA00023136"/>
    </source>
</evidence>
<evidence type="ECO:0000256" key="7">
    <source>
        <dbReference type="ARBA" id="ARBA00022989"/>
    </source>
</evidence>
<keyword evidence="3 10" id="KW-0812">Transmembrane</keyword>
<evidence type="ECO:0000313" key="15">
    <source>
        <dbReference type="Proteomes" id="UP000332933"/>
    </source>
</evidence>
<keyword evidence="15" id="KW-1185">Reference proteome</keyword>
<feature type="transmembrane region" description="Helical" evidence="10">
    <location>
        <begin position="868"/>
        <end position="894"/>
    </location>
</feature>
<feature type="region of interest" description="Disordered" evidence="9">
    <location>
        <begin position="622"/>
        <end position="647"/>
    </location>
</feature>
<dbReference type="InterPro" id="IPR050173">
    <property type="entry name" value="ABC_transporter_C-like"/>
</dbReference>
<feature type="transmembrane region" description="Helical" evidence="10">
    <location>
        <begin position="130"/>
        <end position="150"/>
    </location>
</feature>
<dbReference type="SUPFAM" id="SSF90123">
    <property type="entry name" value="ABC transporter transmembrane region"/>
    <property type="match status" value="2"/>
</dbReference>
<evidence type="ECO:0000256" key="6">
    <source>
        <dbReference type="ARBA" id="ARBA00022840"/>
    </source>
</evidence>
<evidence type="ECO:0000259" key="11">
    <source>
        <dbReference type="PROSITE" id="PS50893"/>
    </source>
</evidence>
<keyword evidence="8 10" id="KW-0472">Membrane</keyword>
<dbReference type="Gene3D" id="1.20.1560.10">
    <property type="entry name" value="ABC transporter type 1, transmembrane domain"/>
    <property type="match status" value="2"/>
</dbReference>
<feature type="domain" description="ABC transmembrane type-1" evidence="12">
    <location>
        <begin position="104"/>
        <end position="378"/>
    </location>
</feature>
<dbReference type="GO" id="GO:0005774">
    <property type="term" value="C:vacuolar membrane"/>
    <property type="evidence" value="ECO:0007669"/>
    <property type="project" value="UniProtKB-SubCell"/>
</dbReference>
<keyword evidence="4" id="KW-0677">Repeat</keyword>
<dbReference type="CDD" id="cd03250">
    <property type="entry name" value="ABCC_MRP_domain1"/>
    <property type="match status" value="1"/>
</dbReference>
<feature type="transmembrane region" description="Helical" evidence="10">
    <location>
        <begin position="819"/>
        <end position="837"/>
    </location>
</feature>
<dbReference type="PANTHER" id="PTHR24223">
    <property type="entry name" value="ATP-BINDING CASSETTE SUB-FAMILY C"/>
    <property type="match status" value="1"/>
</dbReference>
<dbReference type="SMART" id="SM00382">
    <property type="entry name" value="AAA"/>
    <property type="match status" value="2"/>
</dbReference>